<keyword evidence="2" id="KW-1133">Transmembrane helix</keyword>
<feature type="transmembrane region" description="Helical" evidence="2">
    <location>
        <begin position="177"/>
        <end position="200"/>
    </location>
</feature>
<dbReference type="CDD" id="cd00519">
    <property type="entry name" value="Lipase_3"/>
    <property type="match status" value="1"/>
</dbReference>
<dbReference type="VEuPathDB" id="TriTrypDB:ADEAN_000600100"/>
<feature type="region of interest" description="Disordered" evidence="1">
    <location>
        <begin position="700"/>
        <end position="832"/>
    </location>
</feature>
<feature type="transmembrane region" description="Helical" evidence="2">
    <location>
        <begin position="12"/>
        <end position="34"/>
    </location>
</feature>
<dbReference type="Gene3D" id="3.40.50.1820">
    <property type="entry name" value="alpha/beta hydrolase"/>
    <property type="match status" value="1"/>
</dbReference>
<evidence type="ECO:0000256" key="1">
    <source>
        <dbReference type="SAM" id="MobiDB-lite"/>
    </source>
</evidence>
<evidence type="ECO:0000313" key="4">
    <source>
        <dbReference type="EMBL" id="CAD2218512.1"/>
    </source>
</evidence>
<dbReference type="Pfam" id="PF01764">
    <property type="entry name" value="Lipase_3"/>
    <property type="match status" value="1"/>
</dbReference>
<evidence type="ECO:0000259" key="3">
    <source>
        <dbReference type="Pfam" id="PF01764"/>
    </source>
</evidence>
<feature type="region of interest" description="Disordered" evidence="1">
    <location>
        <begin position="378"/>
        <end position="443"/>
    </location>
</feature>
<feature type="region of interest" description="Disordered" evidence="1">
    <location>
        <begin position="332"/>
        <end position="365"/>
    </location>
</feature>
<feature type="compositionally biased region" description="Basic and acidic residues" evidence="1">
    <location>
        <begin position="924"/>
        <end position="934"/>
    </location>
</feature>
<feature type="compositionally biased region" description="Polar residues" evidence="1">
    <location>
        <begin position="707"/>
        <end position="726"/>
    </location>
</feature>
<feature type="domain" description="Fungal lipase-type" evidence="3">
    <location>
        <begin position="1031"/>
        <end position="1158"/>
    </location>
</feature>
<feature type="compositionally biased region" description="Low complexity" evidence="1">
    <location>
        <begin position="382"/>
        <end position="392"/>
    </location>
</feature>
<dbReference type="PANTHER" id="PTHR45856:SF11">
    <property type="entry name" value="FUNGAL LIPASE-LIKE DOMAIN-CONTAINING PROTEIN"/>
    <property type="match status" value="1"/>
</dbReference>
<feature type="transmembrane region" description="Helical" evidence="2">
    <location>
        <begin position="133"/>
        <end position="156"/>
    </location>
</feature>
<evidence type="ECO:0000256" key="2">
    <source>
        <dbReference type="SAM" id="Phobius"/>
    </source>
</evidence>
<evidence type="ECO:0000313" key="5">
    <source>
        <dbReference type="Proteomes" id="UP000515908"/>
    </source>
</evidence>
<feature type="compositionally biased region" description="Acidic residues" evidence="1">
    <location>
        <begin position="822"/>
        <end position="831"/>
    </location>
</feature>
<reference evidence="4 5" key="1">
    <citation type="submission" date="2020-08" db="EMBL/GenBank/DDBJ databases">
        <authorList>
            <person name="Newling K."/>
            <person name="Davey J."/>
            <person name="Forrester S."/>
        </authorList>
    </citation>
    <scope>NUCLEOTIDE SEQUENCE [LARGE SCALE GENOMIC DNA]</scope>
    <source>
        <strain evidence="5">Crithidia deanei Carvalho (ATCC PRA-265)</strain>
    </source>
</reference>
<dbReference type="GO" id="GO:0006629">
    <property type="term" value="P:lipid metabolic process"/>
    <property type="evidence" value="ECO:0007669"/>
    <property type="project" value="InterPro"/>
</dbReference>
<dbReference type="InterPro" id="IPR002921">
    <property type="entry name" value="Fungal_lipase-type"/>
</dbReference>
<feature type="compositionally biased region" description="Polar residues" evidence="1">
    <location>
        <begin position="752"/>
        <end position="765"/>
    </location>
</feature>
<dbReference type="EMBL" id="LR877155">
    <property type="protein sequence ID" value="CAD2218512.1"/>
    <property type="molecule type" value="Genomic_DNA"/>
</dbReference>
<feature type="compositionally biased region" description="Low complexity" evidence="1">
    <location>
        <begin position="565"/>
        <end position="577"/>
    </location>
</feature>
<gene>
    <name evidence="4" type="ORF">ADEAN_000600100</name>
</gene>
<keyword evidence="5" id="KW-1185">Reference proteome</keyword>
<feature type="transmembrane region" description="Helical" evidence="2">
    <location>
        <begin position="78"/>
        <end position="97"/>
    </location>
</feature>
<organism evidence="4 5">
    <name type="scientific">Angomonas deanei</name>
    <dbReference type="NCBI Taxonomy" id="59799"/>
    <lineage>
        <taxon>Eukaryota</taxon>
        <taxon>Discoba</taxon>
        <taxon>Euglenozoa</taxon>
        <taxon>Kinetoplastea</taxon>
        <taxon>Metakinetoplastina</taxon>
        <taxon>Trypanosomatida</taxon>
        <taxon>Trypanosomatidae</taxon>
        <taxon>Strigomonadinae</taxon>
        <taxon>Angomonas</taxon>
    </lineage>
</organism>
<proteinExistence type="predicted"/>
<keyword evidence="2" id="KW-0472">Membrane</keyword>
<dbReference type="SUPFAM" id="SSF53474">
    <property type="entry name" value="alpha/beta-Hydrolases"/>
    <property type="match status" value="1"/>
</dbReference>
<dbReference type="InterPro" id="IPR029058">
    <property type="entry name" value="AB_hydrolase_fold"/>
</dbReference>
<feature type="compositionally biased region" description="Basic and acidic residues" evidence="1">
    <location>
        <begin position="791"/>
        <end position="812"/>
    </location>
</feature>
<feature type="compositionally biased region" description="Acidic residues" evidence="1">
    <location>
        <begin position="935"/>
        <end position="944"/>
    </location>
</feature>
<protein>
    <submittedName>
        <fullName evidence="4">Lipase (Class 3), putative</fullName>
    </submittedName>
</protein>
<feature type="compositionally biased region" description="Basic residues" evidence="1">
    <location>
        <begin position="727"/>
        <end position="740"/>
    </location>
</feature>
<dbReference type="Proteomes" id="UP000515908">
    <property type="component" value="Chromosome 11"/>
</dbReference>
<accession>A0A7G2CJS8</accession>
<dbReference type="InterPro" id="IPR051218">
    <property type="entry name" value="Sec_MonoDiacylglyc_Lipase"/>
</dbReference>
<dbReference type="PANTHER" id="PTHR45856">
    <property type="entry name" value="ALPHA/BETA-HYDROLASES SUPERFAMILY PROTEIN"/>
    <property type="match status" value="1"/>
</dbReference>
<sequence length="1215" mass="137986">MPTVLAFLEFRVPVFFFAVLIAFMFSVLTASMVWRQLSDLIESYEKDPTKKEPSAIVKLFHLLTHSVSLYEPPPWTKMLAAVYVLVIFVLEVIDASLDHSDWYGAANTFLSFPNLSRENRGNKNITNNAHHGILHWVVIALLALGGFVNVLLLFYLRSYLGKKSYLETRPQQLACRVFQMVFFVFVLYYVYHLLVFYIYYNQDHPVTDSRYVFIQIPALLVAALFVNVLTLVYTTRSRETSSSWGMHKVKQITNKDKKSGKKEKVESEDTSMSIVPIIASDPRWKVMVWPDSYYRWLYRHGGSQYLFASEEEEINFYRIQYEFRVRKILAKRKRERRAASNQKKKEEKKKNKKGGKNNNNENENSVLHSLSREVSSFFSRDNTNNNNHNNTNRAPQEGNQLEDTHQGQHSPADYVTPETSGENSHNKDPQNTENNHANPPALRGFTATQTSAAPADDQETSISVSNMDKYSTYYLPAAPVKGRSDIRIRDATTSQKEDGSVLLSLHNSFVTEPQVRIPPREAGLGLHAHVGSTYLSPHASPARRTTRPKQEEEQISVHPKTNHNSSASSSSSSSSDSSSDEELGKSNTGLLFRAVTRAREAVGTAMGTAEHVLLERPVRRFNQVENYLFDRVMLIGDTANHNSNNNIGNYLPFFNLETAMDCYNMSWEVYNLYGEELKAEQDGIRQVLVQEERARRELERLNHNVSKDNGSSNGNHELQKTPSGATSKKRFSLATPRRRRDTLQAPKRASAVSPTGVSSVPASVKNNEEDNENENNNNTEDERQLFSTPNHDGDEQKKRESFALEDTTRQNNEDTPSNQNNNEEEDDDEEGITITTEEVENRRRQDPAALPPMNVEKYGYTLLNVVTIDAVQLIIVKMDTEAPEHKGKAPRIIFSFRGTANLTNAKYDLNIHRVVWREMARAARQEKKRENKPENEEDSEEELNEHEKKKKKNKKKEEARQEDAEEDAELQEVLSMATGRELNDSISSAATLASQLLAGEHNNNNNNGIHEPGAGGSALLGCRSCLQSCVDRTSFQPAVHAGFLALWKSFRPYVMKELKKLATRDSDGHNSANTNHNNNHNVYRFFTTGHSLGAALASLCAYSMTLYLERIKYPLSEVTVYSYGQPRMGNKVFCGLYNKKVPRSFRVFNESDIVVTMTMFGSYHIGLEVNIDRHGNYIIKPTEIEKMFPPDEGTWAGGVEPLDGELWRLDECDCR</sequence>
<keyword evidence="2" id="KW-0812">Transmembrane</keyword>
<name>A0A7G2CJS8_9TRYP</name>
<feature type="region of interest" description="Disordered" evidence="1">
    <location>
        <begin position="924"/>
        <end position="969"/>
    </location>
</feature>
<feature type="region of interest" description="Disordered" evidence="1">
    <location>
        <begin position="532"/>
        <end position="585"/>
    </location>
</feature>
<dbReference type="AlphaFoldDB" id="A0A7G2CJS8"/>
<feature type="transmembrane region" description="Helical" evidence="2">
    <location>
        <begin position="212"/>
        <end position="233"/>
    </location>
</feature>